<name>A0ACC2EC14_DIPCM</name>
<accession>A0ACC2EC14</accession>
<keyword evidence="2" id="KW-1185">Reference proteome</keyword>
<evidence type="ECO:0000313" key="2">
    <source>
        <dbReference type="Proteomes" id="UP001162992"/>
    </source>
</evidence>
<dbReference type="EMBL" id="CM055094">
    <property type="protein sequence ID" value="KAJ7564060.1"/>
    <property type="molecule type" value="Genomic_DNA"/>
</dbReference>
<evidence type="ECO:0000313" key="1">
    <source>
        <dbReference type="EMBL" id="KAJ7564060.1"/>
    </source>
</evidence>
<protein>
    <submittedName>
        <fullName evidence="1">Uncharacterized protein</fullName>
    </submittedName>
</protein>
<reference evidence="2" key="1">
    <citation type="journal article" date="2024" name="Proc. Natl. Acad. Sci. U.S.A.">
        <title>Extraordinary preservation of gene collinearity over three hundred million years revealed in homosporous lycophytes.</title>
        <authorList>
            <person name="Li C."/>
            <person name="Wickell D."/>
            <person name="Kuo L.Y."/>
            <person name="Chen X."/>
            <person name="Nie B."/>
            <person name="Liao X."/>
            <person name="Peng D."/>
            <person name="Ji J."/>
            <person name="Jenkins J."/>
            <person name="Williams M."/>
            <person name="Shu S."/>
            <person name="Plott C."/>
            <person name="Barry K."/>
            <person name="Rajasekar S."/>
            <person name="Grimwood J."/>
            <person name="Han X."/>
            <person name="Sun S."/>
            <person name="Hou Z."/>
            <person name="He W."/>
            <person name="Dai G."/>
            <person name="Sun C."/>
            <person name="Schmutz J."/>
            <person name="Leebens-Mack J.H."/>
            <person name="Li F.W."/>
            <person name="Wang L."/>
        </authorList>
    </citation>
    <scope>NUCLEOTIDE SEQUENCE [LARGE SCALE GENOMIC DNA]</scope>
    <source>
        <strain evidence="2">cv. PW_Plant_1</strain>
    </source>
</reference>
<sequence length="611" mass="64349">MAVWKIRCSVIIGPSTRQSVAAMDFLGVEKGPETNGSSQNERSGSTLVRPTPSLPSFKDPTPWSHSLSAGSAAAAAAAAGAGVGAGSSPLSSPQAAVFLKGRGWAMAEGKEGSVAAPPQASPAPPQKQSGGADRQALDKPLEELTDADIMQLTREDCRRYLKERGMRRPSWNKFQAIQQVLSLKGLFDSKPPGERDIQKEDSPPKDCDEVASDAMLPILKAESNGHNVQGITGGAKEVHSFFGSAKEGFGLVASVQKKGIFADGQCQLPQIMDEKHGSPCPPDSSSSLLNPDLTLSLPSAWEKGPLPSNLGGFGSPLPVFLTSKERPGSPFATVQITAARNVQGRSPSQGMQTSNELGSRHSSAHARPSTAQLTIFYAGLVNVYDEVPADKAQAIMLLAGSGNQWAASSGMRPPAAIDYPVSAPIVATSPSVPASSGAGDHCKEGMPPPVPAAIFNPAPINQQCVRRPHSELPQARKASLQRFLEKRKERALANAPYIVKKAETEDSSPLWDRACDMSPCSSKAMEAGSASPVPLPQHSLSGAHANRPSKSCGSENSSPSRVPRVEEIVLNSQEKGCAGVEVEKQYEKSETVNSADEKMIETEEDAASSQV</sequence>
<gene>
    <name evidence="1" type="ORF">O6H91_03G135200</name>
</gene>
<organism evidence="1 2">
    <name type="scientific">Diphasiastrum complanatum</name>
    <name type="common">Issler's clubmoss</name>
    <name type="synonym">Lycopodium complanatum</name>
    <dbReference type="NCBI Taxonomy" id="34168"/>
    <lineage>
        <taxon>Eukaryota</taxon>
        <taxon>Viridiplantae</taxon>
        <taxon>Streptophyta</taxon>
        <taxon>Embryophyta</taxon>
        <taxon>Tracheophyta</taxon>
        <taxon>Lycopodiopsida</taxon>
        <taxon>Lycopodiales</taxon>
        <taxon>Lycopodiaceae</taxon>
        <taxon>Lycopodioideae</taxon>
        <taxon>Diphasiastrum</taxon>
    </lineage>
</organism>
<proteinExistence type="predicted"/>
<dbReference type="Proteomes" id="UP001162992">
    <property type="component" value="Chromosome 3"/>
</dbReference>
<comment type="caution">
    <text evidence="1">The sequence shown here is derived from an EMBL/GenBank/DDBJ whole genome shotgun (WGS) entry which is preliminary data.</text>
</comment>